<dbReference type="Gene3D" id="1.10.10.60">
    <property type="entry name" value="Homeodomain-like"/>
    <property type="match status" value="1"/>
</dbReference>
<dbReference type="OrthoDB" id="691673at2759"/>
<feature type="compositionally biased region" description="Acidic residues" evidence="1">
    <location>
        <begin position="245"/>
        <end position="256"/>
    </location>
</feature>
<reference evidence="4" key="2">
    <citation type="submission" date="2020-05" db="UniProtKB">
        <authorList>
            <consortium name="EnsemblMetazoa"/>
        </authorList>
    </citation>
    <scope>IDENTIFICATION</scope>
</reference>
<dbReference type="OMA" id="ETSWKHF"/>
<feature type="domain" description="Myb/SANT-like DNA-binding" evidence="2">
    <location>
        <begin position="65"/>
        <end position="153"/>
    </location>
</feature>
<dbReference type="VEuPathDB" id="VectorBase:ASIC022343"/>
<dbReference type="Pfam" id="PF13837">
    <property type="entry name" value="Myb_DNA-bind_4"/>
    <property type="match status" value="1"/>
</dbReference>
<accession>A0A084WUK3</accession>
<dbReference type="GO" id="GO:0045893">
    <property type="term" value="P:positive regulation of DNA-templated transcription"/>
    <property type="evidence" value="ECO:0007669"/>
    <property type="project" value="TreeGrafter"/>
</dbReference>
<dbReference type="AlphaFoldDB" id="A0A084WUK3"/>
<dbReference type="PANTHER" id="PTHR22666">
    <property type="entry name" value="MYB_SANT-LIKE DNA-BINDING DOMAIN-CONTAINING PROTEIN 1"/>
    <property type="match status" value="1"/>
</dbReference>
<dbReference type="EMBL" id="KE525423">
    <property type="protein sequence ID" value="KFB53897.1"/>
    <property type="molecule type" value="Genomic_DNA"/>
</dbReference>
<evidence type="ECO:0000313" key="3">
    <source>
        <dbReference type="EMBL" id="KFB53897.1"/>
    </source>
</evidence>
<dbReference type="Proteomes" id="UP000030765">
    <property type="component" value="Unassembled WGS sequence"/>
</dbReference>
<organism evidence="3">
    <name type="scientific">Anopheles sinensis</name>
    <name type="common">Mosquito</name>
    <dbReference type="NCBI Taxonomy" id="74873"/>
    <lineage>
        <taxon>Eukaryota</taxon>
        <taxon>Metazoa</taxon>
        <taxon>Ecdysozoa</taxon>
        <taxon>Arthropoda</taxon>
        <taxon>Hexapoda</taxon>
        <taxon>Insecta</taxon>
        <taxon>Pterygota</taxon>
        <taxon>Neoptera</taxon>
        <taxon>Endopterygota</taxon>
        <taxon>Diptera</taxon>
        <taxon>Nematocera</taxon>
        <taxon>Culicoidea</taxon>
        <taxon>Culicidae</taxon>
        <taxon>Anophelinae</taxon>
        <taxon>Anopheles</taxon>
    </lineage>
</organism>
<dbReference type="EnsemblMetazoa" id="ASIC022343-RA">
    <property type="protein sequence ID" value="ASIC022343-PA"/>
    <property type="gene ID" value="ASIC022343"/>
</dbReference>
<proteinExistence type="predicted"/>
<evidence type="ECO:0000313" key="5">
    <source>
        <dbReference type="Proteomes" id="UP000030765"/>
    </source>
</evidence>
<dbReference type="EMBL" id="ATLV01027095">
    <property type="status" value="NOT_ANNOTATED_CDS"/>
    <property type="molecule type" value="Genomic_DNA"/>
</dbReference>
<dbReference type="InterPro" id="IPR026095">
    <property type="entry name" value="Myb/SANT-like_DNA-bd_dom_prot"/>
</dbReference>
<evidence type="ECO:0000259" key="2">
    <source>
        <dbReference type="Pfam" id="PF13837"/>
    </source>
</evidence>
<keyword evidence="5" id="KW-1185">Reference proteome</keyword>
<feature type="region of interest" description="Disordered" evidence="1">
    <location>
        <begin position="163"/>
        <end position="203"/>
    </location>
</feature>
<feature type="compositionally biased region" description="Basic residues" evidence="1">
    <location>
        <begin position="284"/>
        <end position="297"/>
    </location>
</feature>
<protein>
    <recommendedName>
        <fullName evidence="2">Myb/SANT-like DNA-binding domain-containing protein</fullName>
    </recommendedName>
</protein>
<name>A0A084WUK3_ANOSI</name>
<evidence type="ECO:0000256" key="1">
    <source>
        <dbReference type="SAM" id="MobiDB-lite"/>
    </source>
</evidence>
<dbReference type="VEuPathDB" id="VectorBase:ASIS006272"/>
<gene>
    <name evidence="3" type="ORF">ZHAS_00022343</name>
</gene>
<feature type="compositionally biased region" description="Basic and acidic residues" evidence="1">
    <location>
        <begin position="226"/>
        <end position="235"/>
    </location>
</feature>
<dbReference type="PANTHER" id="PTHR22666:SF3">
    <property type="entry name" value="MYB_SANT-LIKE DNA-BINDING DOMAIN-CONTAINING PROTEIN 1"/>
    <property type="match status" value="1"/>
</dbReference>
<feature type="compositionally biased region" description="Acidic residues" evidence="1">
    <location>
        <begin position="264"/>
        <end position="278"/>
    </location>
</feature>
<feature type="compositionally biased region" description="Polar residues" evidence="1">
    <location>
        <begin position="304"/>
        <end position="314"/>
    </location>
</feature>
<evidence type="ECO:0000313" key="4">
    <source>
        <dbReference type="EnsemblMetazoa" id="ASIC022343-PA"/>
    </source>
</evidence>
<sequence>MPPPRATAIRLRLRNTLLAQRNGQRKKPHHPSQQRQQWQKMWVSTNKVLIGSVGGLKKTHFRNPNFECDETKLLISLWGDPKVQRTLITTHKKHPVIAKLAEKMREYGYNRSTEEINTRIKNLKCFYNRIKKDLEQGTINEPSWKHYKAMDEILTRPVFGGANAAGARKSDEPSTSGGLVTRRSRRHSAGSAGPGDLSEDPDDQIEVKLELVSDDDKDLRPEELLKNAEQVELKEPNLLIPKDEPMEEDADDPNDPDFEHDGGSETDDESSGMDEADESDRSTRLRRRTKRVHKPSKTHPATGGPSTSGNVSKNQPTVITSVATSTAPPVSRAIKIMNYPAGSYLKFTSVASVGSGVSSATNTTGITTLAGGSSAVTTTPSSKISLVPTNFLLKPQASNLGFKQPIQLYTKPTVSIASTTKPTTSLQPVVTVSSASTVSTTGSSTGTPAAPMKLLLVNTLPKDGSAPKQQLINPQTKQIYTTSTGVPLQKVTGLPGSLSIQPRQLVPKPVTGATPIEKLLPTIRPAPSAGGPPKLGGFKALLGQLVGLQRENLGISKTRLLTEKERFGNEKSVANSLMDALGELNALLMEASAELNQSAEEKASEMMHIKISNARHVPSLHALVDQPKEISSRPALQPVIDDESVKTEVISDSEEG</sequence>
<dbReference type="GO" id="GO:0016604">
    <property type="term" value="C:nuclear body"/>
    <property type="evidence" value="ECO:0007669"/>
    <property type="project" value="TreeGrafter"/>
</dbReference>
<feature type="region of interest" description="Disordered" evidence="1">
    <location>
        <begin position="226"/>
        <end position="314"/>
    </location>
</feature>
<dbReference type="InterPro" id="IPR044822">
    <property type="entry name" value="Myb_DNA-bind_4"/>
</dbReference>
<reference evidence="3 5" key="1">
    <citation type="journal article" date="2014" name="BMC Genomics">
        <title>Genome sequence of Anopheles sinensis provides insight into genetics basis of mosquito competence for malaria parasites.</title>
        <authorList>
            <person name="Zhou D."/>
            <person name="Zhang D."/>
            <person name="Ding G."/>
            <person name="Shi L."/>
            <person name="Hou Q."/>
            <person name="Ye Y."/>
            <person name="Xu Y."/>
            <person name="Zhou H."/>
            <person name="Xiong C."/>
            <person name="Li S."/>
            <person name="Yu J."/>
            <person name="Hong S."/>
            <person name="Yu X."/>
            <person name="Zou P."/>
            <person name="Chen C."/>
            <person name="Chang X."/>
            <person name="Wang W."/>
            <person name="Lv Y."/>
            <person name="Sun Y."/>
            <person name="Ma L."/>
            <person name="Shen B."/>
            <person name="Zhu C."/>
        </authorList>
    </citation>
    <scope>NUCLEOTIDE SEQUENCE [LARGE SCALE GENOMIC DNA]</scope>
</reference>